<reference evidence="1 2" key="1">
    <citation type="submission" date="2018-05" db="EMBL/GenBank/DDBJ databases">
        <authorList>
            <person name="Zhang Y.-J."/>
        </authorList>
    </citation>
    <scope>NUCLEOTIDE SEQUENCE [LARGE SCALE GENOMIC DNA]</scope>
    <source>
        <strain evidence="1 2">CY04</strain>
    </source>
</reference>
<keyword evidence="2" id="KW-1185">Reference proteome</keyword>
<proteinExistence type="predicted"/>
<protein>
    <submittedName>
        <fullName evidence="1">Uncharacterized protein</fullName>
    </submittedName>
</protein>
<dbReference type="Proteomes" id="UP001429564">
    <property type="component" value="Unassembled WGS sequence"/>
</dbReference>
<comment type="caution">
    <text evidence="1">The sequence shown here is derived from an EMBL/GenBank/DDBJ whole genome shotgun (WGS) entry which is preliminary data.</text>
</comment>
<organism evidence="1 2">
    <name type="scientific">Parasedimentitalea denitrificans</name>
    <dbReference type="NCBI Taxonomy" id="2211118"/>
    <lineage>
        <taxon>Bacteria</taxon>
        <taxon>Pseudomonadati</taxon>
        <taxon>Pseudomonadota</taxon>
        <taxon>Alphaproteobacteria</taxon>
        <taxon>Rhodobacterales</taxon>
        <taxon>Paracoccaceae</taxon>
        <taxon>Parasedimentitalea</taxon>
    </lineage>
</organism>
<accession>A0ABX0W4A0</accession>
<dbReference type="EMBL" id="QHLQ01000001">
    <property type="protein sequence ID" value="NIZ59555.1"/>
    <property type="molecule type" value="Genomic_DNA"/>
</dbReference>
<sequence length="89" mass="10221">MVTIFAFCIIELLTSREKRWNTQAEQWFARERMMFLPCKKAGFLVVLVCTGLKIPKYILISEISRMDVPNLPYFVGKRAFLGDGSALAM</sequence>
<evidence type="ECO:0000313" key="1">
    <source>
        <dbReference type="EMBL" id="NIZ59555.1"/>
    </source>
</evidence>
<name>A0ABX0W4A0_9RHOB</name>
<gene>
    <name evidence="1" type="ORF">DL239_01035</name>
</gene>
<evidence type="ECO:0000313" key="2">
    <source>
        <dbReference type="Proteomes" id="UP001429564"/>
    </source>
</evidence>